<dbReference type="InterPro" id="IPR029044">
    <property type="entry name" value="Nucleotide-diphossugar_trans"/>
</dbReference>
<dbReference type="Gene3D" id="3.90.550.10">
    <property type="entry name" value="Spore Coat Polysaccharide Biosynthesis Protein SpsA, Chain A"/>
    <property type="match status" value="1"/>
</dbReference>
<accession>A0A3B7MQG6</accession>
<evidence type="ECO:0000259" key="1">
    <source>
        <dbReference type="Pfam" id="PF00535"/>
    </source>
</evidence>
<name>A0A3B7MQG6_9BACT</name>
<dbReference type="GO" id="GO:0016758">
    <property type="term" value="F:hexosyltransferase activity"/>
    <property type="evidence" value="ECO:0007669"/>
    <property type="project" value="UniProtKB-ARBA"/>
</dbReference>
<dbReference type="PANTHER" id="PTHR22916:SF3">
    <property type="entry name" value="UDP-GLCNAC:BETAGAL BETA-1,3-N-ACETYLGLUCOSAMINYLTRANSFERASE-LIKE PROTEIN 1"/>
    <property type="match status" value="1"/>
</dbReference>
<dbReference type="KEGG" id="pseg:D3H65_16935"/>
<dbReference type="Proteomes" id="UP000263900">
    <property type="component" value="Chromosome"/>
</dbReference>
<evidence type="ECO:0000313" key="2">
    <source>
        <dbReference type="EMBL" id="AXY75559.1"/>
    </source>
</evidence>
<dbReference type="EMBL" id="CP032157">
    <property type="protein sequence ID" value="AXY75559.1"/>
    <property type="molecule type" value="Genomic_DNA"/>
</dbReference>
<keyword evidence="2" id="KW-0808">Transferase</keyword>
<dbReference type="OrthoDB" id="199095at2"/>
<gene>
    <name evidence="2" type="ORF">D3H65_16935</name>
</gene>
<keyword evidence="3" id="KW-1185">Reference proteome</keyword>
<dbReference type="Pfam" id="PF00535">
    <property type="entry name" value="Glycos_transf_2"/>
    <property type="match status" value="1"/>
</dbReference>
<sequence>MQPIVSICMSTYRHERYIRQAIEGVMMQQTTFAVQLVIGEDHSGDLTRLVCEEMAVKHSHKIKLLPSDRNYGQNYNLTRTMKACTGKYIALCEGDDYWTDPDKLQQQIDFLENNPDCVMCFHPINTVDQNGILLEQQAADGNTVFYKGNDFFHIFVPTLSLVFRNCLHFFPDEFYKIKSTDAFIVGMLSGFGGGARLGFVGGCYRKHEGGLYNRLTALDKYKQAIYTRKIMKRSPYFKKEQKREIRRELRRREILYIKIFLKRKEIMNCFRLMLFYLTF</sequence>
<proteinExistence type="predicted"/>
<dbReference type="PANTHER" id="PTHR22916">
    <property type="entry name" value="GLYCOSYLTRANSFERASE"/>
    <property type="match status" value="1"/>
</dbReference>
<organism evidence="2 3">
    <name type="scientific">Paraflavitalea soli</name>
    <dbReference type="NCBI Taxonomy" id="2315862"/>
    <lineage>
        <taxon>Bacteria</taxon>
        <taxon>Pseudomonadati</taxon>
        <taxon>Bacteroidota</taxon>
        <taxon>Chitinophagia</taxon>
        <taxon>Chitinophagales</taxon>
        <taxon>Chitinophagaceae</taxon>
        <taxon>Paraflavitalea</taxon>
    </lineage>
</organism>
<dbReference type="AlphaFoldDB" id="A0A3B7MQG6"/>
<evidence type="ECO:0000313" key="3">
    <source>
        <dbReference type="Proteomes" id="UP000263900"/>
    </source>
</evidence>
<dbReference type="InterPro" id="IPR001173">
    <property type="entry name" value="Glyco_trans_2-like"/>
</dbReference>
<reference evidence="2 3" key="1">
    <citation type="submission" date="2018-09" db="EMBL/GenBank/DDBJ databases">
        <title>Genome sequencing of strain 6GH32-13.</title>
        <authorList>
            <person name="Weon H.-Y."/>
            <person name="Heo J."/>
            <person name="Kwon S.-W."/>
        </authorList>
    </citation>
    <scope>NUCLEOTIDE SEQUENCE [LARGE SCALE GENOMIC DNA]</scope>
    <source>
        <strain evidence="2 3">5GH32-13</strain>
    </source>
</reference>
<feature type="domain" description="Glycosyltransferase 2-like" evidence="1">
    <location>
        <begin position="6"/>
        <end position="138"/>
    </location>
</feature>
<dbReference type="SUPFAM" id="SSF53448">
    <property type="entry name" value="Nucleotide-diphospho-sugar transferases"/>
    <property type="match status" value="1"/>
</dbReference>
<protein>
    <submittedName>
        <fullName evidence="2">Glycosyltransferase</fullName>
    </submittedName>
</protein>